<dbReference type="Gene3D" id="3.30.420.10">
    <property type="entry name" value="Ribonuclease H-like superfamily/Ribonuclease H"/>
    <property type="match status" value="1"/>
</dbReference>
<dbReference type="CDD" id="cd09898">
    <property type="entry name" value="H3TH_53EXO"/>
    <property type="match status" value="1"/>
</dbReference>
<dbReference type="Pfam" id="PF02739">
    <property type="entry name" value="5_3_exonuc_N"/>
    <property type="match status" value="1"/>
</dbReference>
<evidence type="ECO:0000259" key="18">
    <source>
        <dbReference type="SMART" id="SM00474"/>
    </source>
</evidence>
<dbReference type="NCBIfam" id="NF004397">
    <property type="entry name" value="PRK05755.1"/>
    <property type="match status" value="1"/>
</dbReference>
<dbReference type="FunFam" id="3.40.50.1010:FF:000001">
    <property type="entry name" value="DNA polymerase I"/>
    <property type="match status" value="1"/>
</dbReference>
<keyword evidence="5 16" id="KW-0548">Nucleotidyltransferase</keyword>
<name>A0A098S919_9BACT</name>
<dbReference type="InterPro" id="IPR008918">
    <property type="entry name" value="HhH2"/>
</dbReference>
<dbReference type="InterPro" id="IPR018320">
    <property type="entry name" value="DNA_polymerase_1"/>
</dbReference>
<evidence type="ECO:0000256" key="12">
    <source>
        <dbReference type="ARBA" id="ARBA00023125"/>
    </source>
</evidence>
<dbReference type="CDD" id="cd09859">
    <property type="entry name" value="PIN_53EXO"/>
    <property type="match status" value="1"/>
</dbReference>
<keyword evidence="13 16" id="KW-0234">DNA repair</keyword>
<dbReference type="AlphaFoldDB" id="A0A098S919"/>
<dbReference type="Proteomes" id="UP000029736">
    <property type="component" value="Unassembled WGS sequence"/>
</dbReference>
<dbReference type="FunFam" id="1.20.1060.10:FF:000001">
    <property type="entry name" value="DNA polymerase I"/>
    <property type="match status" value="1"/>
</dbReference>
<dbReference type="PROSITE" id="PS00447">
    <property type="entry name" value="DNA_POLYMERASE_A"/>
    <property type="match status" value="1"/>
</dbReference>
<dbReference type="SMART" id="SM00475">
    <property type="entry name" value="53EXOc"/>
    <property type="match status" value="1"/>
</dbReference>
<evidence type="ECO:0000313" key="22">
    <source>
        <dbReference type="Proteomes" id="UP000029736"/>
    </source>
</evidence>
<evidence type="ECO:0000256" key="1">
    <source>
        <dbReference type="ARBA" id="ARBA00007705"/>
    </source>
</evidence>
<evidence type="ECO:0000256" key="8">
    <source>
        <dbReference type="ARBA" id="ARBA00022763"/>
    </source>
</evidence>
<dbReference type="SUPFAM" id="SSF56672">
    <property type="entry name" value="DNA/RNA polymerases"/>
    <property type="match status" value="1"/>
</dbReference>
<dbReference type="InterPro" id="IPR002298">
    <property type="entry name" value="DNA_polymerase_A"/>
</dbReference>
<evidence type="ECO:0000256" key="14">
    <source>
        <dbReference type="ARBA" id="ARBA00049244"/>
    </source>
</evidence>
<dbReference type="Gene3D" id="1.20.1060.10">
    <property type="entry name" value="Taq DNA Polymerase, Chain T, domain 4"/>
    <property type="match status" value="1"/>
</dbReference>
<dbReference type="SMART" id="SM00482">
    <property type="entry name" value="POLAc"/>
    <property type="match status" value="1"/>
</dbReference>
<dbReference type="FunFam" id="1.10.150.20:FF:000002">
    <property type="entry name" value="DNA polymerase I"/>
    <property type="match status" value="1"/>
</dbReference>
<evidence type="ECO:0000256" key="16">
    <source>
        <dbReference type="RuleBase" id="RU004460"/>
    </source>
</evidence>
<feature type="coiled-coil region" evidence="17">
    <location>
        <begin position="547"/>
        <end position="574"/>
    </location>
</feature>
<dbReference type="PRINTS" id="PR00868">
    <property type="entry name" value="DNAPOLI"/>
</dbReference>
<evidence type="ECO:0000259" key="19">
    <source>
        <dbReference type="SMART" id="SM00475"/>
    </source>
</evidence>
<evidence type="ECO:0000256" key="15">
    <source>
        <dbReference type="NCBIfam" id="TIGR00593"/>
    </source>
</evidence>
<dbReference type="InterPro" id="IPR012337">
    <property type="entry name" value="RNaseH-like_sf"/>
</dbReference>
<evidence type="ECO:0000256" key="6">
    <source>
        <dbReference type="ARBA" id="ARBA00022705"/>
    </source>
</evidence>
<comment type="function">
    <text evidence="16">In addition to polymerase activity, this DNA polymerase exhibits 3'-5' and 5'-3' exonuclease activity.</text>
</comment>
<keyword evidence="6 16" id="KW-0235">DNA replication</keyword>
<keyword evidence="9 16" id="KW-0378">Hydrolase</keyword>
<dbReference type="SUPFAM" id="SSF53098">
    <property type="entry name" value="Ribonuclease H-like"/>
    <property type="match status" value="1"/>
</dbReference>
<feature type="domain" description="DNA-directed DNA polymerase family A palm" evidence="20">
    <location>
        <begin position="685"/>
        <end position="892"/>
    </location>
</feature>
<dbReference type="GO" id="GO:0006302">
    <property type="term" value="P:double-strand break repair"/>
    <property type="evidence" value="ECO:0007669"/>
    <property type="project" value="TreeGrafter"/>
</dbReference>
<evidence type="ECO:0000256" key="4">
    <source>
        <dbReference type="ARBA" id="ARBA00022679"/>
    </source>
</evidence>
<dbReference type="PANTHER" id="PTHR10133:SF27">
    <property type="entry name" value="DNA POLYMERASE NU"/>
    <property type="match status" value="1"/>
</dbReference>
<dbReference type="STRING" id="1524460.IX84_07985"/>
<dbReference type="InterPro" id="IPR029060">
    <property type="entry name" value="PIN-like_dom_sf"/>
</dbReference>
<feature type="domain" description="5'-3' exonuclease" evidence="19">
    <location>
        <begin position="5"/>
        <end position="266"/>
    </location>
</feature>
<accession>A0A098S919</accession>
<keyword evidence="11 16" id="KW-0239">DNA-directed DNA polymerase</keyword>
<dbReference type="SMART" id="SM00279">
    <property type="entry name" value="HhH2"/>
    <property type="match status" value="1"/>
</dbReference>
<dbReference type="PANTHER" id="PTHR10133">
    <property type="entry name" value="DNA POLYMERASE I"/>
    <property type="match status" value="1"/>
</dbReference>
<keyword evidence="17" id="KW-0175">Coiled coil</keyword>
<reference evidence="21 22" key="1">
    <citation type="journal article" date="2014" name="Int. J. Syst. Evol. Microbiol.">
        <title>Phaeodactylibacter xiamenensis gen. nov., sp. nov., a member of the family Saprospiraceae isolated from the marine alga Phaeodactylum tricornutum.</title>
        <authorList>
            <person name="Chen Z.Jr."/>
            <person name="Lei X."/>
            <person name="Lai Q."/>
            <person name="Li Y."/>
            <person name="Zhang B."/>
            <person name="Zhang J."/>
            <person name="Zhang H."/>
            <person name="Yang L."/>
            <person name="Zheng W."/>
            <person name="Tian Y."/>
            <person name="Yu Z."/>
            <person name="Xu H.Jr."/>
            <person name="Zheng T."/>
        </authorList>
    </citation>
    <scope>NUCLEOTIDE SEQUENCE [LARGE SCALE GENOMIC DNA]</scope>
    <source>
        <strain evidence="21 22">KD52</strain>
    </source>
</reference>
<dbReference type="InterPro" id="IPR043502">
    <property type="entry name" value="DNA/RNA_pol_sf"/>
</dbReference>
<dbReference type="SMART" id="SM00474">
    <property type="entry name" value="35EXOc"/>
    <property type="match status" value="1"/>
</dbReference>
<dbReference type="Gene3D" id="3.40.50.1010">
    <property type="entry name" value="5'-nuclease"/>
    <property type="match status" value="1"/>
</dbReference>
<dbReference type="GO" id="GO:0003677">
    <property type="term" value="F:DNA binding"/>
    <property type="evidence" value="ECO:0007669"/>
    <property type="project" value="UniProtKB-UniRule"/>
</dbReference>
<dbReference type="Gene3D" id="1.10.150.20">
    <property type="entry name" value="5' to 3' exonuclease, C-terminal subdomain"/>
    <property type="match status" value="2"/>
</dbReference>
<keyword evidence="8 16" id="KW-0227">DNA damage</keyword>
<evidence type="ECO:0000256" key="5">
    <source>
        <dbReference type="ARBA" id="ARBA00022695"/>
    </source>
</evidence>
<dbReference type="Pfam" id="PF01367">
    <property type="entry name" value="5_3_exonuc"/>
    <property type="match status" value="1"/>
</dbReference>
<evidence type="ECO:0000256" key="3">
    <source>
        <dbReference type="ARBA" id="ARBA00020311"/>
    </source>
</evidence>
<evidence type="ECO:0000256" key="2">
    <source>
        <dbReference type="ARBA" id="ARBA00012417"/>
    </source>
</evidence>
<dbReference type="EMBL" id="JPOS01000018">
    <property type="protein sequence ID" value="KGE88605.1"/>
    <property type="molecule type" value="Genomic_DNA"/>
</dbReference>
<dbReference type="CDD" id="cd06139">
    <property type="entry name" value="DNA_polA_I_Ecoli_like_exo"/>
    <property type="match status" value="1"/>
</dbReference>
<dbReference type="InterPro" id="IPR036397">
    <property type="entry name" value="RNaseH_sf"/>
</dbReference>
<dbReference type="InterPro" id="IPR036279">
    <property type="entry name" value="5-3_exonuclease_C_sf"/>
</dbReference>
<keyword evidence="12 16" id="KW-0238">DNA-binding</keyword>
<dbReference type="GO" id="GO:0008409">
    <property type="term" value="F:5'-3' exonuclease activity"/>
    <property type="evidence" value="ECO:0007669"/>
    <property type="project" value="UniProtKB-UniRule"/>
</dbReference>
<evidence type="ECO:0000256" key="10">
    <source>
        <dbReference type="ARBA" id="ARBA00022839"/>
    </source>
</evidence>
<dbReference type="SUPFAM" id="SSF88723">
    <property type="entry name" value="PIN domain-like"/>
    <property type="match status" value="1"/>
</dbReference>
<keyword evidence="4 16" id="KW-0808">Transferase</keyword>
<evidence type="ECO:0000256" key="11">
    <source>
        <dbReference type="ARBA" id="ARBA00022932"/>
    </source>
</evidence>
<evidence type="ECO:0000256" key="13">
    <source>
        <dbReference type="ARBA" id="ARBA00023204"/>
    </source>
</evidence>
<dbReference type="InterPro" id="IPR002562">
    <property type="entry name" value="3'-5'_exonuclease_dom"/>
</dbReference>
<dbReference type="GO" id="GO:0006261">
    <property type="term" value="P:DNA-templated DNA replication"/>
    <property type="evidence" value="ECO:0007669"/>
    <property type="project" value="UniProtKB-UniRule"/>
</dbReference>
<evidence type="ECO:0000256" key="9">
    <source>
        <dbReference type="ARBA" id="ARBA00022801"/>
    </source>
</evidence>
<dbReference type="NCBIfam" id="TIGR00593">
    <property type="entry name" value="pola"/>
    <property type="match status" value="1"/>
</dbReference>
<feature type="domain" description="3'-5' exonuclease" evidence="18">
    <location>
        <begin position="335"/>
        <end position="516"/>
    </location>
</feature>
<dbReference type="InterPro" id="IPR002421">
    <property type="entry name" value="5-3_exonuclease"/>
</dbReference>
<gene>
    <name evidence="16" type="primary">polA</name>
    <name evidence="21" type="ORF">IX84_07985</name>
</gene>
<evidence type="ECO:0000259" key="20">
    <source>
        <dbReference type="SMART" id="SM00482"/>
    </source>
</evidence>
<dbReference type="Pfam" id="PF01612">
    <property type="entry name" value="DNA_pol_A_exo1"/>
    <property type="match status" value="1"/>
</dbReference>
<evidence type="ECO:0000313" key="21">
    <source>
        <dbReference type="EMBL" id="KGE88605.1"/>
    </source>
</evidence>
<keyword evidence="10 16" id="KW-0269">Exonuclease</keyword>
<proteinExistence type="inferred from homology"/>
<dbReference type="Gene3D" id="3.30.70.370">
    <property type="match status" value="1"/>
</dbReference>
<keyword evidence="22" id="KW-1185">Reference proteome</keyword>
<dbReference type="InterPro" id="IPR020045">
    <property type="entry name" value="DNA_polI_H3TH"/>
</dbReference>
<dbReference type="Pfam" id="PF00476">
    <property type="entry name" value="DNA_pol_A"/>
    <property type="match status" value="1"/>
</dbReference>
<keyword evidence="7" id="KW-0540">Nuclease</keyword>
<dbReference type="GO" id="GO:0008408">
    <property type="term" value="F:3'-5' exonuclease activity"/>
    <property type="evidence" value="ECO:0007669"/>
    <property type="project" value="UniProtKB-UniRule"/>
</dbReference>
<comment type="caution">
    <text evidence="21">The sequence shown here is derived from an EMBL/GenBank/DDBJ whole genome shotgun (WGS) entry which is preliminary data.</text>
</comment>
<dbReference type="FunFam" id="1.10.150.20:FF:000003">
    <property type="entry name" value="DNA polymerase I"/>
    <property type="match status" value="1"/>
</dbReference>
<comment type="catalytic activity">
    <reaction evidence="14 16">
        <text>DNA(n) + a 2'-deoxyribonucleoside 5'-triphosphate = DNA(n+1) + diphosphate</text>
        <dbReference type="Rhea" id="RHEA:22508"/>
        <dbReference type="Rhea" id="RHEA-COMP:17339"/>
        <dbReference type="Rhea" id="RHEA-COMP:17340"/>
        <dbReference type="ChEBI" id="CHEBI:33019"/>
        <dbReference type="ChEBI" id="CHEBI:61560"/>
        <dbReference type="ChEBI" id="CHEBI:173112"/>
        <dbReference type="EC" id="2.7.7.7"/>
    </reaction>
</comment>
<evidence type="ECO:0000256" key="7">
    <source>
        <dbReference type="ARBA" id="ARBA00022722"/>
    </source>
</evidence>
<dbReference type="GO" id="GO:0003887">
    <property type="term" value="F:DNA-directed DNA polymerase activity"/>
    <property type="evidence" value="ECO:0007669"/>
    <property type="project" value="UniProtKB-UniRule"/>
</dbReference>
<comment type="similarity">
    <text evidence="1 16">Belongs to the DNA polymerase type-A family.</text>
</comment>
<dbReference type="InterPro" id="IPR001098">
    <property type="entry name" value="DNA-dir_DNA_pol_A_palm_dom"/>
</dbReference>
<organism evidence="21 22">
    <name type="scientific">Phaeodactylibacter xiamenensis</name>
    <dbReference type="NCBI Taxonomy" id="1524460"/>
    <lineage>
        <taxon>Bacteria</taxon>
        <taxon>Pseudomonadati</taxon>
        <taxon>Bacteroidota</taxon>
        <taxon>Saprospiria</taxon>
        <taxon>Saprospirales</taxon>
        <taxon>Haliscomenobacteraceae</taxon>
        <taxon>Phaeodactylibacter</taxon>
    </lineage>
</organism>
<evidence type="ECO:0000256" key="17">
    <source>
        <dbReference type="SAM" id="Coils"/>
    </source>
</evidence>
<sequence>MADEKKLFLLDGHALVYRAHFAFINRPLINSKGVNTSAVMGFTRTLWDLMRDQKPTHIAVAFDLSTPTFRHEMYEPYKANREEQPEDIVVAIPYIEAIVKAFNIPIVTVDGYEADDVIGTLAKQAEKEGFKVYMVTPDKDFGQLVSDNVFLYKPSRQGNGVDIMGVPEILKKWDVERVEQVIDMLGLQGDAVDNIPGVPGIGPKTASKLLAQFGSMETLLDSTDQLKGKQKERLEEHREQALLSKKLAIIETQVPIQFDAEAYKIEGQDNDRLAELFKELEFRSLARQILGEDQVPQENAQGDLFNQQSEIKSEVKAPPAHSVADKNIGNTKHAYHLVDSEEKRAELLQLLMEASSICFDTETTGIDATQAELVGMSFSVKAHEAYYVPVPSGYEEATRLVQQFKAVMEDENIEKVAQNLKYDALMLRRYGVEVKGPYFDTMIAHYLLEPELRHNMDYLSETYLKYQPIEIESLIGKKGKKQKTMRDLPPEEVKDYAAEDADITLQLRDYLAPKLEKEGFQKLYEEIEAPLVRALVNIEHEGIRLNADYLKSYSKELAKEIDQLEKEIHEDAGTAFNVASPRQVGEVLFEKMELPYRFKKTKSGQYSTSEEKLAELAGEYPIVQKILDYRGLTKLKSTYVDALPKLINPLTGRIHSSFNQALTATGRLSSNNPNLQNIPIRTPQGARVREAFIPRDEDHVLLAADYSQIELRLIAEMSGEEAMLEAFKSGKDVHSATAARVFDVPYEEVTREQRYRAKTVNFALIYGAGATNLSQQLGIKRSEAKELIDQYFSRYPDLKGYMDGIVEKARKDGYVKTLMGRRRYLRDIDSRNGVLRSHAERNAINTPVQGTAADMIKIAMVRINDIFEKEQFKSKMILQVHDELVFDAHKSELDTIKPIIEEHMVNAIPNLNVPILVEMGEGKNWREAH</sequence>
<dbReference type="SUPFAM" id="SSF47807">
    <property type="entry name" value="5' to 3' exonuclease, C-terminal subdomain"/>
    <property type="match status" value="1"/>
</dbReference>
<protein>
    <recommendedName>
        <fullName evidence="3 15">DNA polymerase I</fullName>
        <ecNumber evidence="2 15">2.7.7.7</ecNumber>
    </recommendedName>
</protein>
<dbReference type="EC" id="2.7.7.7" evidence="2 15"/>
<dbReference type="InterPro" id="IPR019760">
    <property type="entry name" value="DNA-dir_DNA_pol_A_CS"/>
</dbReference>
<dbReference type="OrthoDB" id="9806424at2"/>
<dbReference type="RefSeq" id="WP_044218292.1">
    <property type="nucleotide sequence ID" value="NZ_JBKAGJ010000006.1"/>
</dbReference>
<dbReference type="InterPro" id="IPR020046">
    <property type="entry name" value="5-3_exonucl_a-hlix_arch_N"/>
</dbReference>
<dbReference type="CDD" id="cd08637">
    <property type="entry name" value="DNA_pol_A_pol_I_C"/>
    <property type="match status" value="1"/>
</dbReference>